<accession>A0A512HXL5</accession>
<dbReference type="PANTHER" id="PTHR34129">
    <property type="entry name" value="BLR1139 PROTEIN"/>
    <property type="match status" value="1"/>
</dbReference>
<dbReference type="InterPro" id="IPR009297">
    <property type="entry name" value="DUF952"/>
</dbReference>
<dbReference type="PANTHER" id="PTHR34129:SF1">
    <property type="entry name" value="DUF952 DOMAIN-CONTAINING PROTEIN"/>
    <property type="match status" value="1"/>
</dbReference>
<name>A0A512HXL5_9ACTN</name>
<dbReference type="Proteomes" id="UP000321769">
    <property type="component" value="Unassembled WGS sequence"/>
</dbReference>
<dbReference type="AlphaFoldDB" id="A0A512HXL5"/>
<proteinExistence type="predicted"/>
<evidence type="ECO:0000313" key="1">
    <source>
        <dbReference type="EMBL" id="GEO90195.1"/>
    </source>
</evidence>
<comment type="caution">
    <text evidence="1">The sequence shown here is derived from an EMBL/GenBank/DDBJ whole genome shotgun (WGS) entry which is preliminary data.</text>
</comment>
<dbReference type="EMBL" id="BJZQ01000015">
    <property type="protein sequence ID" value="GEO90195.1"/>
    <property type="molecule type" value="Genomic_DNA"/>
</dbReference>
<organism evidence="1 2">
    <name type="scientific">Aeromicrobium flavum</name>
    <dbReference type="NCBI Taxonomy" id="416568"/>
    <lineage>
        <taxon>Bacteria</taxon>
        <taxon>Bacillati</taxon>
        <taxon>Actinomycetota</taxon>
        <taxon>Actinomycetes</taxon>
        <taxon>Propionibacteriales</taxon>
        <taxon>Nocardioidaceae</taxon>
        <taxon>Aeromicrobium</taxon>
    </lineage>
</organism>
<sequence>MSPHRLFHLVPEAGWRGTGEAYAPDSLRTEGFVHLSTAAQVAGTAGRFFADVDDLLVLHVEVPTDDPHLRWEPAEGPRGTDDFPHYHRALPRHYVVATSRWRSGADRLGRES</sequence>
<dbReference type="SUPFAM" id="SSF56399">
    <property type="entry name" value="ADP-ribosylation"/>
    <property type="match status" value="1"/>
</dbReference>
<evidence type="ECO:0000313" key="2">
    <source>
        <dbReference type="Proteomes" id="UP000321769"/>
    </source>
</evidence>
<keyword evidence="2" id="KW-1185">Reference proteome</keyword>
<protein>
    <recommendedName>
        <fullName evidence="3">Glutathione S-transferase</fullName>
    </recommendedName>
</protein>
<reference evidence="1 2" key="1">
    <citation type="submission" date="2019-07" db="EMBL/GenBank/DDBJ databases">
        <title>Whole genome shotgun sequence of Aeromicrobium flavum NBRC 107625.</title>
        <authorList>
            <person name="Hosoyama A."/>
            <person name="Uohara A."/>
            <person name="Ohji S."/>
            <person name="Ichikawa N."/>
        </authorList>
    </citation>
    <scope>NUCLEOTIDE SEQUENCE [LARGE SCALE GENOMIC DNA]</scope>
    <source>
        <strain evidence="1 2">NBRC 107625</strain>
    </source>
</reference>
<evidence type="ECO:0008006" key="3">
    <source>
        <dbReference type="Google" id="ProtNLM"/>
    </source>
</evidence>
<dbReference type="RefSeq" id="WP_146828060.1">
    <property type="nucleotide sequence ID" value="NZ_BAAAYQ010000005.1"/>
</dbReference>
<dbReference type="Gene3D" id="3.20.170.20">
    <property type="entry name" value="Protein of unknown function DUF952"/>
    <property type="match status" value="1"/>
</dbReference>
<dbReference type="Pfam" id="PF06108">
    <property type="entry name" value="DUF952"/>
    <property type="match status" value="1"/>
</dbReference>
<dbReference type="OrthoDB" id="5638018at2"/>
<gene>
    <name evidence="1" type="ORF">AFL01nite_25220</name>
</gene>